<feature type="region of interest" description="Disordered" evidence="3">
    <location>
        <begin position="1224"/>
        <end position="1267"/>
    </location>
</feature>
<dbReference type="PANTHER" id="PTHR23412">
    <property type="entry name" value="STEREOCILIN RELATED"/>
    <property type="match status" value="1"/>
</dbReference>
<dbReference type="GO" id="GO:0009986">
    <property type="term" value="C:cell surface"/>
    <property type="evidence" value="ECO:0007669"/>
    <property type="project" value="TreeGrafter"/>
</dbReference>
<feature type="region of interest" description="Disordered" evidence="3">
    <location>
        <begin position="986"/>
        <end position="1034"/>
    </location>
</feature>
<evidence type="ECO:0000256" key="3">
    <source>
        <dbReference type="SAM" id="MobiDB-lite"/>
    </source>
</evidence>
<feature type="compositionally biased region" description="Polar residues" evidence="3">
    <location>
        <begin position="788"/>
        <end position="798"/>
    </location>
</feature>
<sequence>MGLLPGSAQKACGFWADTWSTCPWKKLRKSVQRKWGCSSAMTTPPSSWTPCTTSRRSWPRRSWSASAPPASTCGTPLPSTGRALGTFARGPAPCLSCQALLLSHRLGLLVCFYGDPELLDAALARVLLHQMIKCSRLRGFQARVQKLKADLLGIATENQTLNETLGSLSDAVVGLTPSQLEALSPESVHGAISTLSQVSGWAKSQVLILSAKYLAHEKVLSFHSVSQMGVLLAGVGAQALSGMDPRALAQVLRSAGSLHLSGLSPAQQQGILSKVAGAGAGAPAVAEVPGALFEEVSLFDLRRELGLNSTVLKEKALRRGQALFLYELLSQTSRPAELLSAGQLVKGVACSHIDALSADSFLALSQYFENNLSLLSPYQVHCLAWKAWEVSRTFMQPFLLAALPARYLASVPASRCVPLLIGLGRIRLDALVLDAHKRTLVLRKVQQCLNDSIADEYTVDIVGNLLCHLPAAVIQHGVSPRAWATALHGLRACPDLSPEQGAAVRLRLLEQHGLPQNWTAETTKDLGPFLVHFSGDELSSVATKFPDILQQTASKMVGILPPKEFLWAVFESVRNSSERGSGADPQPCQGTGGPERRRDGATVSALVAMELRPPLPTTSSGWPKPTPAGPPGPALPGGSHVPQERGAPGRRWGLPPASADALKEKAIQAVPRPSNGRSMNPMSLGHAFFLARTPHRPLGRIALALDESELEQLDLSSIDTVASLSQQSGWTPGQVAVIHSDHQGADTQRRSCNGTHWPLKINGTMDLALANQHSASPKWTQALPPPQSDTSPNRSNAAKTPWHKMQPTAQPSPAQKRSLWVQARSILRGFLEDSGYRIQDLKSFHLVGLGTTLCAMNVTEISLIKISEFRVVVARIGTLLCSTPVLAEFKRKAEVVFGDPTKWSSSVLQELGTIAAGLTKEELRALDEDLMPYFQPSAIRCLPAEIFRELSARQIAALGPENAAAVTPAQRRQLRAPQLQGLQRALDGAKTRPSPDAPPSASPSQTPSSHSPPGERGAPAHPHPTPGPRPCPLLGLGGEGLTCTIGVSGSLETLPSQKSPVFTKHVAVTQLPTARGSHGIITSLTNTYWAPAMCRAVVGAGNTEPVASDLSLVQIVTLADLGAVTELIRFVLRPAFFTGDSPASARRAVQLLVFWCHNLTELGLCRRTVHWALLFVFTGTKDAAASDLVYFASVQVAGPALRVGQPGAGLGAGNPDWYAPSLAERRGRASVPEPAGAGSGQGLDKAVPAGAQPGTVLDASPSITAQA</sequence>
<feature type="region of interest" description="Disordered" evidence="3">
    <location>
        <begin position="576"/>
        <end position="600"/>
    </location>
</feature>
<feature type="compositionally biased region" description="Pro residues" evidence="3">
    <location>
        <begin position="1021"/>
        <end position="1031"/>
    </location>
</feature>
<name>A0AA40LUM7_CNENI</name>
<feature type="region of interest" description="Disordered" evidence="3">
    <location>
        <begin position="774"/>
        <end position="817"/>
    </location>
</feature>
<dbReference type="EMBL" id="JAULJE010000003">
    <property type="protein sequence ID" value="KAK1344458.1"/>
    <property type="molecule type" value="Genomic_DNA"/>
</dbReference>
<evidence type="ECO:0000256" key="2">
    <source>
        <dbReference type="ARBA" id="ARBA00023180"/>
    </source>
</evidence>
<gene>
    <name evidence="4" type="ORF">QTO34_013155</name>
</gene>
<proteinExistence type="predicted"/>
<evidence type="ECO:0000256" key="1">
    <source>
        <dbReference type="ARBA" id="ARBA00022729"/>
    </source>
</evidence>
<feature type="region of interest" description="Disordered" evidence="3">
    <location>
        <begin position="613"/>
        <end position="656"/>
    </location>
</feature>
<protein>
    <recommendedName>
        <fullName evidence="6">Otoancorin</fullName>
    </recommendedName>
</protein>
<comment type="caution">
    <text evidence="4">The sequence shown here is derived from an EMBL/GenBank/DDBJ whole genome shotgun (WGS) entry which is preliminary data.</text>
</comment>
<keyword evidence="5" id="KW-1185">Reference proteome</keyword>
<evidence type="ECO:0000313" key="4">
    <source>
        <dbReference type="EMBL" id="KAK1344458.1"/>
    </source>
</evidence>
<keyword evidence="1" id="KW-0732">Signal</keyword>
<keyword evidence="2" id="KW-0325">Glycoprotein</keyword>
<feature type="compositionally biased region" description="Pro residues" evidence="3">
    <location>
        <begin position="624"/>
        <end position="634"/>
    </location>
</feature>
<dbReference type="Proteomes" id="UP001177744">
    <property type="component" value="Unassembled WGS sequence"/>
</dbReference>
<dbReference type="GO" id="GO:0007160">
    <property type="term" value="P:cell-matrix adhesion"/>
    <property type="evidence" value="ECO:0007669"/>
    <property type="project" value="TreeGrafter"/>
</dbReference>
<evidence type="ECO:0008006" key="6">
    <source>
        <dbReference type="Google" id="ProtNLM"/>
    </source>
</evidence>
<dbReference type="InterPro" id="IPR026664">
    <property type="entry name" value="Stereocilin-rel"/>
</dbReference>
<dbReference type="PANTHER" id="PTHR23412:SF18">
    <property type="entry name" value="OTOANCORIN"/>
    <property type="match status" value="1"/>
</dbReference>
<organism evidence="4 5">
    <name type="scientific">Cnephaeus nilssonii</name>
    <name type="common">Northern bat</name>
    <name type="synonym">Eptesicus nilssonii</name>
    <dbReference type="NCBI Taxonomy" id="3371016"/>
    <lineage>
        <taxon>Eukaryota</taxon>
        <taxon>Metazoa</taxon>
        <taxon>Chordata</taxon>
        <taxon>Craniata</taxon>
        <taxon>Vertebrata</taxon>
        <taxon>Euteleostomi</taxon>
        <taxon>Mammalia</taxon>
        <taxon>Eutheria</taxon>
        <taxon>Laurasiatheria</taxon>
        <taxon>Chiroptera</taxon>
        <taxon>Yangochiroptera</taxon>
        <taxon>Vespertilionidae</taxon>
        <taxon>Cnephaeus</taxon>
    </lineage>
</organism>
<accession>A0AA40LUM7</accession>
<feature type="compositionally biased region" description="Low complexity" evidence="3">
    <location>
        <begin position="1002"/>
        <end position="1020"/>
    </location>
</feature>
<reference evidence="4" key="1">
    <citation type="submission" date="2023-06" db="EMBL/GenBank/DDBJ databases">
        <title>Reference genome for the Northern bat (Eptesicus nilssonii), a most northern bat species.</title>
        <authorList>
            <person name="Laine V.N."/>
            <person name="Pulliainen A.T."/>
            <person name="Lilley T.M."/>
        </authorList>
    </citation>
    <scope>NUCLEOTIDE SEQUENCE</scope>
    <source>
        <strain evidence="4">BLF_Eptnil</strain>
        <tissue evidence="4">Kidney</tissue>
    </source>
</reference>
<dbReference type="AlphaFoldDB" id="A0AA40LUM7"/>
<evidence type="ECO:0000313" key="5">
    <source>
        <dbReference type="Proteomes" id="UP001177744"/>
    </source>
</evidence>